<reference evidence="2 3" key="1">
    <citation type="submission" date="2015-12" db="EMBL/GenBank/DDBJ databases">
        <title>Draft genome sequence of the thermoanaerobe Thermotalea metallivorans, an isolate from the runoff channel of the Great Artesian Basin, Australia.</title>
        <authorList>
            <person name="Patel B.K."/>
        </authorList>
    </citation>
    <scope>NUCLEOTIDE SEQUENCE [LARGE SCALE GENOMIC DNA]</scope>
    <source>
        <strain evidence="2 3">B2-1</strain>
    </source>
</reference>
<protein>
    <recommendedName>
        <fullName evidence="4">DUF948 domain-containing protein</fullName>
    </recommendedName>
</protein>
<comment type="caution">
    <text evidence="2">The sequence shown here is derived from an EMBL/GenBank/DDBJ whole genome shotgun (WGS) entry which is preliminary data.</text>
</comment>
<dbReference type="RefSeq" id="WP_068557545.1">
    <property type="nucleotide sequence ID" value="NZ_LOEE01000062.1"/>
</dbReference>
<gene>
    <name evidence="2" type="ORF">AN619_25720</name>
</gene>
<dbReference type="EMBL" id="LOEE01000062">
    <property type="protein sequence ID" value="KXG74153.1"/>
    <property type="molecule type" value="Genomic_DNA"/>
</dbReference>
<keyword evidence="3" id="KW-1185">Reference proteome</keyword>
<feature type="transmembrane region" description="Helical" evidence="1">
    <location>
        <begin position="104"/>
        <end position="122"/>
    </location>
</feature>
<feature type="transmembrane region" description="Helical" evidence="1">
    <location>
        <begin position="12"/>
        <end position="31"/>
    </location>
</feature>
<keyword evidence="1" id="KW-0472">Membrane</keyword>
<dbReference type="AlphaFoldDB" id="A0A140L0S8"/>
<organism evidence="2 3">
    <name type="scientific">Thermotalea metallivorans</name>
    <dbReference type="NCBI Taxonomy" id="520762"/>
    <lineage>
        <taxon>Bacteria</taxon>
        <taxon>Bacillati</taxon>
        <taxon>Bacillota</taxon>
        <taxon>Clostridia</taxon>
        <taxon>Peptostreptococcales</taxon>
        <taxon>Thermotaleaceae</taxon>
        <taxon>Thermotalea</taxon>
    </lineage>
</organism>
<dbReference type="OrthoDB" id="1955341at2"/>
<keyword evidence="1" id="KW-1133">Transmembrane helix</keyword>
<evidence type="ECO:0008006" key="4">
    <source>
        <dbReference type="Google" id="ProtNLM"/>
    </source>
</evidence>
<evidence type="ECO:0000313" key="3">
    <source>
        <dbReference type="Proteomes" id="UP000070456"/>
    </source>
</evidence>
<evidence type="ECO:0000256" key="1">
    <source>
        <dbReference type="SAM" id="Phobius"/>
    </source>
</evidence>
<name>A0A140L0S8_9FIRM</name>
<sequence length="132" mass="14419">MLDTPIRLGDLGILLLGAALLVLIIYAISILKNLNETMKILRKIVEDNEANIKKVLDKAPAIAENIESISGDLSHDVKAVQGTIDRFVGTTEAAAGALAENTDVLTGIIGIIQVLMVIKDFLSGFYRKRRWF</sequence>
<keyword evidence="1" id="KW-0812">Transmembrane</keyword>
<proteinExistence type="predicted"/>
<dbReference type="Proteomes" id="UP000070456">
    <property type="component" value="Unassembled WGS sequence"/>
</dbReference>
<accession>A0A140L0S8</accession>
<evidence type="ECO:0000313" key="2">
    <source>
        <dbReference type="EMBL" id="KXG74153.1"/>
    </source>
</evidence>